<comment type="caution">
    <text evidence="1">The sequence shown here is derived from an EMBL/GenBank/DDBJ whole genome shotgun (WGS) entry which is preliminary data.</text>
</comment>
<dbReference type="EMBL" id="RBAK01000001">
    <property type="protein sequence ID" value="RKN50543.1"/>
    <property type="molecule type" value="Genomic_DNA"/>
</dbReference>
<dbReference type="SUPFAM" id="SSF103084">
    <property type="entry name" value="Holliday junction resolvase RusA"/>
    <property type="match status" value="1"/>
</dbReference>
<dbReference type="GO" id="GO:0000287">
    <property type="term" value="F:magnesium ion binding"/>
    <property type="evidence" value="ECO:0007669"/>
    <property type="project" value="InterPro"/>
</dbReference>
<dbReference type="GO" id="GO:0006310">
    <property type="term" value="P:DNA recombination"/>
    <property type="evidence" value="ECO:0007669"/>
    <property type="project" value="InterPro"/>
</dbReference>
<accession>A0A3A9ZQU4</accession>
<evidence type="ECO:0000313" key="2">
    <source>
        <dbReference type="Proteomes" id="UP000281726"/>
    </source>
</evidence>
<sequence length="136" mass="14670">MSSLPWDFVVLGVPVSVQAKSTSRTRWKAAVSAAARAAWPAGGEPLRGRLQIHVTCYHDSAPPLDVDNMLKPIQDALIGIVYVDDGQLVDCHGHLRDVNAQYGVRGMTPAQAHGFVSDGPFVHVRIEPAPELGRLP</sequence>
<name>A0A3A9ZQU4_9ACTN</name>
<organism evidence="1 2">
    <name type="scientific">Micromonospora endolithica</name>
    <dbReference type="NCBI Taxonomy" id="230091"/>
    <lineage>
        <taxon>Bacteria</taxon>
        <taxon>Bacillati</taxon>
        <taxon>Actinomycetota</taxon>
        <taxon>Actinomycetes</taxon>
        <taxon>Micromonosporales</taxon>
        <taxon>Micromonosporaceae</taxon>
        <taxon>Micromonospora</taxon>
    </lineage>
</organism>
<evidence type="ECO:0000313" key="1">
    <source>
        <dbReference type="EMBL" id="RKN50543.1"/>
    </source>
</evidence>
<dbReference type="AlphaFoldDB" id="A0A3A9ZQU4"/>
<dbReference type="InterPro" id="IPR036614">
    <property type="entry name" value="RusA-like_sf"/>
</dbReference>
<gene>
    <name evidence="1" type="ORF">D7223_01820</name>
</gene>
<dbReference type="Proteomes" id="UP000281726">
    <property type="component" value="Unassembled WGS sequence"/>
</dbReference>
<dbReference type="Gene3D" id="3.30.1330.70">
    <property type="entry name" value="Holliday junction resolvase RusA"/>
    <property type="match status" value="1"/>
</dbReference>
<dbReference type="Pfam" id="PF05866">
    <property type="entry name" value="RusA"/>
    <property type="match status" value="1"/>
</dbReference>
<proteinExistence type="predicted"/>
<dbReference type="RefSeq" id="WP_120724077.1">
    <property type="nucleotide sequence ID" value="NZ_RBAK01000001.1"/>
</dbReference>
<keyword evidence="2" id="KW-1185">Reference proteome</keyword>
<protein>
    <submittedName>
        <fullName evidence="1">RusA family crossover junction endodeoxyribonuclease</fullName>
    </submittedName>
</protein>
<dbReference type="GO" id="GO:0006281">
    <property type="term" value="P:DNA repair"/>
    <property type="evidence" value="ECO:0007669"/>
    <property type="project" value="InterPro"/>
</dbReference>
<dbReference type="InterPro" id="IPR008822">
    <property type="entry name" value="Endonuclease_RusA-like"/>
</dbReference>
<reference evidence="1 2" key="1">
    <citation type="journal article" date="2004" name="Syst. Appl. Microbiol.">
        <title>Cryptoendolithic actinomycetes from antarctic sandstone rock samples: Micromonospora endolithica sp. nov. and two isolates related to Micromonospora coerulea Jensen 1932.</title>
        <authorList>
            <person name="Hirsch P."/>
            <person name="Mevs U."/>
            <person name="Kroppenstedt R.M."/>
            <person name="Schumann P."/>
            <person name="Stackebrandt E."/>
        </authorList>
    </citation>
    <scope>NUCLEOTIDE SEQUENCE [LARGE SCALE GENOMIC DNA]</scope>
    <source>
        <strain evidence="1 2">JCM 12677</strain>
    </source>
</reference>
<dbReference type="OrthoDB" id="3404063at2"/>